<proteinExistence type="predicted"/>
<organism evidence="2">
    <name type="scientific">viral metagenome</name>
    <dbReference type="NCBI Taxonomy" id="1070528"/>
    <lineage>
        <taxon>unclassified sequences</taxon>
        <taxon>metagenomes</taxon>
        <taxon>organismal metagenomes</taxon>
    </lineage>
</organism>
<feature type="compositionally biased region" description="Basic and acidic residues" evidence="1">
    <location>
        <begin position="26"/>
        <end position="49"/>
    </location>
</feature>
<dbReference type="AlphaFoldDB" id="A0A6C0JM59"/>
<name>A0A6C0JM59_9ZZZZ</name>
<feature type="region of interest" description="Disordered" evidence="1">
    <location>
        <begin position="19"/>
        <end position="49"/>
    </location>
</feature>
<dbReference type="EMBL" id="MN740667">
    <property type="protein sequence ID" value="QHU06762.1"/>
    <property type="molecule type" value="Genomic_DNA"/>
</dbReference>
<sequence length="49" mass="5712">MQETIDELKQKVIELQYQPGGPGYLESKDSFEKKQLKDVDSLDKNEQIK</sequence>
<evidence type="ECO:0000256" key="1">
    <source>
        <dbReference type="SAM" id="MobiDB-lite"/>
    </source>
</evidence>
<accession>A0A6C0JM59</accession>
<protein>
    <submittedName>
        <fullName evidence="2">Uncharacterized protein</fullName>
    </submittedName>
</protein>
<reference evidence="2" key="1">
    <citation type="journal article" date="2020" name="Nature">
        <title>Giant virus diversity and host interactions through global metagenomics.</title>
        <authorList>
            <person name="Schulz F."/>
            <person name="Roux S."/>
            <person name="Paez-Espino D."/>
            <person name="Jungbluth S."/>
            <person name="Walsh D.A."/>
            <person name="Denef V.J."/>
            <person name="McMahon K.D."/>
            <person name="Konstantinidis K.T."/>
            <person name="Eloe-Fadrosh E.A."/>
            <person name="Kyrpides N.C."/>
            <person name="Woyke T."/>
        </authorList>
    </citation>
    <scope>NUCLEOTIDE SEQUENCE</scope>
    <source>
        <strain evidence="2">GVMAG-S-1038524-41</strain>
    </source>
</reference>
<evidence type="ECO:0000313" key="2">
    <source>
        <dbReference type="EMBL" id="QHU06762.1"/>
    </source>
</evidence>